<sequence>MGKSVKKTRNSRRKSLAAVSIMTKKLMDRLGLHIQKKSSTVVVTATGAKTRALGKINRVKIAIQDAVIPSDFQIIESSDETFIKGFATIARPLHELLKKDVKFEWEKDQNDAFETLKEYLVSAPILQYPNFDKVFYLHTDALGIRLGAVLAQKGEEKTEHVISYASRSLSRAERNYSTPELECLAVLWAIEHYHQYFRFKPFVVVTDHSALKWLHTSKLKGRRARWILRLQPYNYAIEHRSGRVHSNADALSRRPTSNEEELKTPTDFERLVARCECDEDEDGPKAEDVETHPTNLTDESEVTDENKMDWERHVPDSDYDDEEKNPPKRTVQLSMGNRRSLVGSERRRGSNPGG</sequence>
<evidence type="ECO:0000313" key="1">
    <source>
        <dbReference type="EMBL" id="CAG8549549.1"/>
    </source>
</evidence>
<evidence type="ECO:0000313" key="2">
    <source>
        <dbReference type="Proteomes" id="UP000789366"/>
    </source>
</evidence>
<accession>A0ACA9LVW8</accession>
<dbReference type="EMBL" id="CAJVPW010005065">
    <property type="protein sequence ID" value="CAG8549549.1"/>
    <property type="molecule type" value="Genomic_DNA"/>
</dbReference>
<protein>
    <submittedName>
        <fullName evidence="1">18030_t:CDS:1</fullName>
    </submittedName>
</protein>
<comment type="caution">
    <text evidence="1">The sequence shown here is derived from an EMBL/GenBank/DDBJ whole genome shotgun (WGS) entry which is preliminary data.</text>
</comment>
<keyword evidence="2" id="KW-1185">Reference proteome</keyword>
<organism evidence="1 2">
    <name type="scientific">Cetraspora pellucida</name>
    <dbReference type="NCBI Taxonomy" id="1433469"/>
    <lineage>
        <taxon>Eukaryota</taxon>
        <taxon>Fungi</taxon>
        <taxon>Fungi incertae sedis</taxon>
        <taxon>Mucoromycota</taxon>
        <taxon>Glomeromycotina</taxon>
        <taxon>Glomeromycetes</taxon>
        <taxon>Diversisporales</taxon>
        <taxon>Gigasporaceae</taxon>
        <taxon>Cetraspora</taxon>
    </lineage>
</organism>
<gene>
    <name evidence="1" type="ORF">SPELUC_LOCUS5148</name>
</gene>
<name>A0ACA9LVW8_9GLOM</name>
<dbReference type="Proteomes" id="UP000789366">
    <property type="component" value="Unassembled WGS sequence"/>
</dbReference>
<reference evidence="1" key="1">
    <citation type="submission" date="2021-06" db="EMBL/GenBank/DDBJ databases">
        <authorList>
            <person name="Kallberg Y."/>
            <person name="Tangrot J."/>
            <person name="Rosling A."/>
        </authorList>
    </citation>
    <scope>NUCLEOTIDE SEQUENCE</scope>
    <source>
        <strain evidence="1">28 12/20/2015</strain>
    </source>
</reference>
<proteinExistence type="predicted"/>